<evidence type="ECO:0000313" key="3">
    <source>
        <dbReference type="Proteomes" id="UP000194137"/>
    </source>
</evidence>
<evidence type="ECO:0000313" key="2">
    <source>
        <dbReference type="EMBL" id="ARP98266.1"/>
    </source>
</evidence>
<feature type="region of interest" description="Disordered" evidence="1">
    <location>
        <begin position="67"/>
        <end position="94"/>
    </location>
</feature>
<dbReference type="KEGG" id="psin:CAK95_03535"/>
<evidence type="ECO:0000256" key="1">
    <source>
        <dbReference type="SAM" id="MobiDB-lite"/>
    </source>
</evidence>
<dbReference type="AlphaFoldDB" id="A0A1W6ZLL4"/>
<feature type="compositionally biased region" description="Basic and acidic residues" evidence="1">
    <location>
        <begin position="67"/>
        <end position="84"/>
    </location>
</feature>
<accession>A0A1W6ZLL4</accession>
<dbReference type="STRING" id="1235591.CAK95_03535"/>
<organism evidence="2 3">
    <name type="scientific">Pseudorhodoplanes sinuspersici</name>
    <dbReference type="NCBI Taxonomy" id="1235591"/>
    <lineage>
        <taxon>Bacteria</taxon>
        <taxon>Pseudomonadati</taxon>
        <taxon>Pseudomonadota</taxon>
        <taxon>Alphaproteobacteria</taxon>
        <taxon>Hyphomicrobiales</taxon>
        <taxon>Pseudorhodoplanes</taxon>
    </lineage>
</organism>
<gene>
    <name evidence="2" type="ORF">CAK95_03535</name>
</gene>
<sequence length="94" mass="11051">MSISVEEFYMVDQIAKNRADVHFKVRERQKVDTPLARMEYEAAGVALRENTARLRALRLARDANRSCEKTRLRNNETRRSELFRPRTGQKGNQQ</sequence>
<proteinExistence type="predicted"/>
<keyword evidence="3" id="KW-1185">Reference proteome</keyword>
<name>A0A1W6ZLL4_9HYPH</name>
<dbReference type="Proteomes" id="UP000194137">
    <property type="component" value="Chromosome"/>
</dbReference>
<dbReference type="EMBL" id="CP021112">
    <property type="protein sequence ID" value="ARP98266.1"/>
    <property type="molecule type" value="Genomic_DNA"/>
</dbReference>
<reference evidence="2 3" key="1">
    <citation type="submission" date="2017-05" db="EMBL/GenBank/DDBJ databases">
        <title>Full genome sequence of Pseudorhodoplanes sinuspersici.</title>
        <authorList>
            <person name="Dastgheib S.M.M."/>
            <person name="Shavandi M."/>
            <person name="Tirandaz H."/>
        </authorList>
    </citation>
    <scope>NUCLEOTIDE SEQUENCE [LARGE SCALE GENOMIC DNA]</scope>
    <source>
        <strain evidence="2 3">RIPI110</strain>
    </source>
</reference>
<protein>
    <submittedName>
        <fullName evidence="2">Uncharacterized protein</fullName>
    </submittedName>
</protein>